<evidence type="ECO:0000256" key="1">
    <source>
        <dbReference type="SAM" id="Phobius"/>
    </source>
</evidence>
<evidence type="ECO:0000313" key="2">
    <source>
        <dbReference type="EMBL" id="MFB5679639.1"/>
    </source>
</evidence>
<feature type="transmembrane region" description="Helical" evidence="1">
    <location>
        <begin position="6"/>
        <end position="29"/>
    </location>
</feature>
<accession>A0ABV5B2M4</accession>
<dbReference type="InterPro" id="IPR020390">
    <property type="entry name" value="Uncharacterised_YqhV"/>
</dbReference>
<reference evidence="2 3" key="1">
    <citation type="submission" date="2024-09" db="EMBL/GenBank/DDBJ databases">
        <authorList>
            <person name="Ruan L."/>
        </authorList>
    </citation>
    <scope>NUCLEOTIDE SEQUENCE [LARGE SCALE GENOMIC DNA]</scope>
    <source>
        <strain evidence="2 3">D33</strain>
    </source>
</reference>
<proteinExistence type="predicted"/>
<dbReference type="RefSeq" id="WP_375523488.1">
    <property type="nucleotide sequence ID" value="NZ_JBHILM010000002.1"/>
</dbReference>
<organism evidence="2 3">
    <name type="scientific">Paenibacillus terreus</name>
    <dbReference type="NCBI Taxonomy" id="1387834"/>
    <lineage>
        <taxon>Bacteria</taxon>
        <taxon>Bacillati</taxon>
        <taxon>Bacillota</taxon>
        <taxon>Bacilli</taxon>
        <taxon>Bacillales</taxon>
        <taxon>Paenibacillaceae</taxon>
        <taxon>Paenibacillus</taxon>
    </lineage>
</organism>
<feature type="transmembrane region" description="Helical" evidence="1">
    <location>
        <begin position="70"/>
        <end position="85"/>
    </location>
</feature>
<sequence length="87" mass="9284">MDKFVAGMGMIRLLSGCIEIAAALIMLRLNQVEKALIVNTGLAMVGPLVLLTTTTIGLVGMADKLSWDKLMWVGCGVACLMFGILKK</sequence>
<keyword evidence="1" id="KW-0812">Transmembrane</keyword>
<keyword evidence="1" id="KW-0472">Membrane</keyword>
<dbReference type="EMBL" id="JBHILM010000002">
    <property type="protein sequence ID" value="MFB5679639.1"/>
    <property type="molecule type" value="Genomic_DNA"/>
</dbReference>
<dbReference type="Proteomes" id="UP001580407">
    <property type="component" value="Unassembled WGS sequence"/>
</dbReference>
<name>A0ABV5B2M4_9BACL</name>
<feature type="transmembrane region" description="Helical" evidence="1">
    <location>
        <begin position="36"/>
        <end position="58"/>
    </location>
</feature>
<evidence type="ECO:0000313" key="3">
    <source>
        <dbReference type="Proteomes" id="UP001580407"/>
    </source>
</evidence>
<protein>
    <submittedName>
        <fullName evidence="2">YqhV family protein</fullName>
    </submittedName>
</protein>
<comment type="caution">
    <text evidence="2">The sequence shown here is derived from an EMBL/GenBank/DDBJ whole genome shotgun (WGS) entry which is preliminary data.</text>
</comment>
<keyword evidence="1" id="KW-1133">Transmembrane helix</keyword>
<keyword evidence="3" id="KW-1185">Reference proteome</keyword>
<dbReference type="Pfam" id="PF10942">
    <property type="entry name" value="DUF2619"/>
    <property type="match status" value="1"/>
</dbReference>
<gene>
    <name evidence="2" type="ORF">ACE3NQ_01765</name>
</gene>